<proteinExistence type="predicted"/>
<feature type="non-terminal residue" evidence="4">
    <location>
        <position position="89"/>
    </location>
</feature>
<keyword evidence="1" id="KW-0285">Flavoprotein</keyword>
<dbReference type="PANTHER" id="PTHR32332">
    <property type="entry name" value="2-NITROPROPANE DIOXYGENASE"/>
    <property type="match status" value="1"/>
</dbReference>
<gene>
    <name evidence="4" type="ORF">S06H3_22993</name>
</gene>
<dbReference type="CDD" id="cd04730">
    <property type="entry name" value="NPD_like"/>
    <property type="match status" value="1"/>
</dbReference>
<protein>
    <submittedName>
        <fullName evidence="4">Uncharacterized protein</fullName>
    </submittedName>
</protein>
<keyword evidence="3" id="KW-0560">Oxidoreductase</keyword>
<comment type="caution">
    <text evidence="4">The sequence shown here is derived from an EMBL/GenBank/DDBJ whole genome shotgun (WGS) entry which is preliminary data.</text>
</comment>
<organism evidence="4">
    <name type="scientific">marine sediment metagenome</name>
    <dbReference type="NCBI Taxonomy" id="412755"/>
    <lineage>
        <taxon>unclassified sequences</taxon>
        <taxon>metagenomes</taxon>
        <taxon>ecological metagenomes</taxon>
    </lineage>
</organism>
<dbReference type="AlphaFoldDB" id="X1LMP7"/>
<dbReference type="Pfam" id="PF03060">
    <property type="entry name" value="NMO"/>
    <property type="match status" value="1"/>
</dbReference>
<accession>X1LMP7</accession>
<dbReference type="InterPro" id="IPR013785">
    <property type="entry name" value="Aldolase_TIM"/>
</dbReference>
<evidence type="ECO:0000256" key="2">
    <source>
        <dbReference type="ARBA" id="ARBA00022643"/>
    </source>
</evidence>
<dbReference type="Gene3D" id="3.20.20.70">
    <property type="entry name" value="Aldolase class I"/>
    <property type="match status" value="1"/>
</dbReference>
<dbReference type="PANTHER" id="PTHR32332:SF20">
    <property type="entry name" value="2-NITROPROPANE DIOXYGENASE-LIKE PROTEIN"/>
    <property type="match status" value="1"/>
</dbReference>
<dbReference type="InterPro" id="IPR004136">
    <property type="entry name" value="NMO"/>
</dbReference>
<name>X1LMP7_9ZZZZ</name>
<dbReference type="SUPFAM" id="SSF51412">
    <property type="entry name" value="Inosine monophosphate dehydrogenase (IMPDH)"/>
    <property type="match status" value="1"/>
</dbReference>
<evidence type="ECO:0000256" key="3">
    <source>
        <dbReference type="ARBA" id="ARBA00023002"/>
    </source>
</evidence>
<sequence>MFSTKLTQLLNIKYPIIQGGMAGVSDSALVSAVSNAGGLGVIGSGFLPPDWLEQEIKKTKSLTDKPFGVNLLMQNPKVVELIKVVIKQK</sequence>
<dbReference type="EMBL" id="BARV01012405">
    <property type="protein sequence ID" value="GAI03665.1"/>
    <property type="molecule type" value="Genomic_DNA"/>
</dbReference>
<evidence type="ECO:0000256" key="1">
    <source>
        <dbReference type="ARBA" id="ARBA00022630"/>
    </source>
</evidence>
<evidence type="ECO:0000313" key="4">
    <source>
        <dbReference type="EMBL" id="GAI03665.1"/>
    </source>
</evidence>
<keyword evidence="2" id="KW-0288">FMN</keyword>
<dbReference type="GO" id="GO:0018580">
    <property type="term" value="F:nitronate monooxygenase activity"/>
    <property type="evidence" value="ECO:0007669"/>
    <property type="project" value="InterPro"/>
</dbReference>
<reference evidence="4" key="1">
    <citation type="journal article" date="2014" name="Front. Microbiol.">
        <title>High frequency of phylogenetically diverse reductive dehalogenase-homologous genes in deep subseafloor sedimentary metagenomes.</title>
        <authorList>
            <person name="Kawai M."/>
            <person name="Futagami T."/>
            <person name="Toyoda A."/>
            <person name="Takaki Y."/>
            <person name="Nishi S."/>
            <person name="Hori S."/>
            <person name="Arai W."/>
            <person name="Tsubouchi T."/>
            <person name="Morono Y."/>
            <person name="Uchiyama I."/>
            <person name="Ito T."/>
            <person name="Fujiyama A."/>
            <person name="Inagaki F."/>
            <person name="Takami H."/>
        </authorList>
    </citation>
    <scope>NUCLEOTIDE SEQUENCE</scope>
    <source>
        <strain evidence="4">Expedition CK06-06</strain>
    </source>
</reference>